<accession>A0AAD7C5E5</accession>
<proteinExistence type="predicted"/>
<organism evidence="1 2">
    <name type="scientific">Roridomyces roridus</name>
    <dbReference type="NCBI Taxonomy" id="1738132"/>
    <lineage>
        <taxon>Eukaryota</taxon>
        <taxon>Fungi</taxon>
        <taxon>Dikarya</taxon>
        <taxon>Basidiomycota</taxon>
        <taxon>Agaricomycotina</taxon>
        <taxon>Agaricomycetes</taxon>
        <taxon>Agaricomycetidae</taxon>
        <taxon>Agaricales</taxon>
        <taxon>Marasmiineae</taxon>
        <taxon>Mycenaceae</taxon>
        <taxon>Roridomyces</taxon>
    </lineage>
</organism>
<dbReference type="SUPFAM" id="SSF53474">
    <property type="entry name" value="alpha/beta-Hydrolases"/>
    <property type="match status" value="1"/>
</dbReference>
<dbReference type="InterPro" id="IPR029058">
    <property type="entry name" value="AB_hydrolase_fold"/>
</dbReference>
<name>A0AAD7C5E5_9AGAR</name>
<comment type="caution">
    <text evidence="1">The sequence shown here is derived from an EMBL/GenBank/DDBJ whole genome shotgun (WGS) entry which is preliminary data.</text>
</comment>
<evidence type="ECO:0008006" key="3">
    <source>
        <dbReference type="Google" id="ProtNLM"/>
    </source>
</evidence>
<reference evidence="1" key="1">
    <citation type="submission" date="2023-03" db="EMBL/GenBank/DDBJ databases">
        <title>Massive genome expansion in bonnet fungi (Mycena s.s.) driven by repeated elements and novel gene families across ecological guilds.</title>
        <authorList>
            <consortium name="Lawrence Berkeley National Laboratory"/>
            <person name="Harder C.B."/>
            <person name="Miyauchi S."/>
            <person name="Viragh M."/>
            <person name="Kuo A."/>
            <person name="Thoen E."/>
            <person name="Andreopoulos B."/>
            <person name="Lu D."/>
            <person name="Skrede I."/>
            <person name="Drula E."/>
            <person name="Henrissat B."/>
            <person name="Morin E."/>
            <person name="Kohler A."/>
            <person name="Barry K."/>
            <person name="LaButti K."/>
            <person name="Morin E."/>
            <person name="Salamov A."/>
            <person name="Lipzen A."/>
            <person name="Mereny Z."/>
            <person name="Hegedus B."/>
            <person name="Baldrian P."/>
            <person name="Stursova M."/>
            <person name="Weitz H."/>
            <person name="Taylor A."/>
            <person name="Grigoriev I.V."/>
            <person name="Nagy L.G."/>
            <person name="Martin F."/>
            <person name="Kauserud H."/>
        </authorList>
    </citation>
    <scope>NUCLEOTIDE SEQUENCE</scope>
    <source>
        <strain evidence="1">9284</strain>
    </source>
</reference>
<evidence type="ECO:0000313" key="1">
    <source>
        <dbReference type="EMBL" id="KAJ7639264.1"/>
    </source>
</evidence>
<gene>
    <name evidence="1" type="ORF">FB45DRAFT_423361</name>
</gene>
<keyword evidence="2" id="KW-1185">Reference proteome</keyword>
<dbReference type="Gene3D" id="3.40.50.1820">
    <property type="entry name" value="alpha/beta hydrolase"/>
    <property type="match status" value="1"/>
</dbReference>
<dbReference type="AlphaFoldDB" id="A0AAD7C5E5"/>
<sequence length="336" mass="37644">MHLVSRSVTFTYCYDRPLQCIATQYKPDSSRPGLTLLFAGGIGINQETWQPIIHEVFRLSSLPGSSINIHSAWVVERPNHGDAALLNAQVLKEHYTELFIHLQYATAIQTLLNSAELSPGEKENIVGVAFSGGSAALIQCHELLSKQSDLRTATIRMLILVESPWVGLEAFPVYKVMYPFLRKANNKRPKSWKSVEDAMAWLGSRLPWSTFHPDVMQIISETHFCPDPQNPGCVTTKTTAEQETAAFIDDGTGLRLLSYLRTVLHRLPVHLVLSSSREFWSPEIQNLIAANVKQDRPLLASFTEMPGKGHYLTAEAPYEVASRVVHLLERDVKTKL</sequence>
<dbReference type="Proteomes" id="UP001221142">
    <property type="component" value="Unassembled WGS sequence"/>
</dbReference>
<dbReference type="EMBL" id="JARKIF010000005">
    <property type="protein sequence ID" value="KAJ7639264.1"/>
    <property type="molecule type" value="Genomic_DNA"/>
</dbReference>
<protein>
    <recommendedName>
        <fullName evidence="3">AB hydrolase-1 domain-containing protein</fullName>
    </recommendedName>
</protein>
<evidence type="ECO:0000313" key="2">
    <source>
        <dbReference type="Proteomes" id="UP001221142"/>
    </source>
</evidence>